<dbReference type="Proteomes" id="UP000828390">
    <property type="component" value="Unassembled WGS sequence"/>
</dbReference>
<organism evidence="1 2">
    <name type="scientific">Dreissena polymorpha</name>
    <name type="common">Zebra mussel</name>
    <name type="synonym">Mytilus polymorpha</name>
    <dbReference type="NCBI Taxonomy" id="45954"/>
    <lineage>
        <taxon>Eukaryota</taxon>
        <taxon>Metazoa</taxon>
        <taxon>Spiralia</taxon>
        <taxon>Lophotrochozoa</taxon>
        <taxon>Mollusca</taxon>
        <taxon>Bivalvia</taxon>
        <taxon>Autobranchia</taxon>
        <taxon>Heteroconchia</taxon>
        <taxon>Euheterodonta</taxon>
        <taxon>Imparidentia</taxon>
        <taxon>Neoheterodontei</taxon>
        <taxon>Myida</taxon>
        <taxon>Dreissenoidea</taxon>
        <taxon>Dreissenidae</taxon>
        <taxon>Dreissena</taxon>
    </lineage>
</organism>
<name>A0A9D4G1W5_DREPO</name>
<keyword evidence="2" id="KW-1185">Reference proteome</keyword>
<dbReference type="EMBL" id="JAIWYP010000006">
    <property type="protein sequence ID" value="KAH3808617.1"/>
    <property type="molecule type" value="Genomic_DNA"/>
</dbReference>
<proteinExistence type="predicted"/>
<dbReference type="AlphaFoldDB" id="A0A9D4G1W5"/>
<dbReference type="Gene3D" id="1.25.40.530">
    <property type="entry name" value="MyTH4 domain"/>
    <property type="match status" value="1"/>
</dbReference>
<evidence type="ECO:0000313" key="2">
    <source>
        <dbReference type="Proteomes" id="UP000828390"/>
    </source>
</evidence>
<accession>A0A9D4G1W5</accession>
<dbReference type="InterPro" id="IPR038185">
    <property type="entry name" value="MyTH4_dom_sf"/>
</dbReference>
<reference evidence="1" key="1">
    <citation type="journal article" date="2019" name="bioRxiv">
        <title>The Genome of the Zebra Mussel, Dreissena polymorpha: A Resource for Invasive Species Research.</title>
        <authorList>
            <person name="McCartney M.A."/>
            <person name="Auch B."/>
            <person name="Kono T."/>
            <person name="Mallez S."/>
            <person name="Zhang Y."/>
            <person name="Obille A."/>
            <person name="Becker A."/>
            <person name="Abrahante J.E."/>
            <person name="Garbe J."/>
            <person name="Badalamenti J.P."/>
            <person name="Herman A."/>
            <person name="Mangelson H."/>
            <person name="Liachko I."/>
            <person name="Sullivan S."/>
            <person name="Sone E.D."/>
            <person name="Koren S."/>
            <person name="Silverstein K.A.T."/>
            <person name="Beckman K.B."/>
            <person name="Gohl D.M."/>
        </authorList>
    </citation>
    <scope>NUCLEOTIDE SEQUENCE</scope>
    <source>
        <strain evidence="1">Duluth1</strain>
        <tissue evidence="1">Whole animal</tissue>
    </source>
</reference>
<evidence type="ECO:0000313" key="1">
    <source>
        <dbReference type="EMBL" id="KAH3808617.1"/>
    </source>
</evidence>
<sequence length="234" mass="26592">MQSHFIVHAFTLHCPCSHTSLPMQSHFIAHAVTLHCPCSHTSLSMQSHFIAHAVTLHCPCSHTSLPMQPHFIAHAVTLHCPCSHTLLPMQSHFIAHAVTLHCPCSHTLLPMQSHFFAIFFHFQDTTPVMTKIYSTLGRKFNKKDLEEAQRMNMELENEPAAMMRVSGKRSIRKKMVSLTLKKKSKITEEFKSHLGDSEYYSPTGQNALLEEKPTTNLEKLHFIIGHGILRPDLR</sequence>
<gene>
    <name evidence="1" type="ORF">DPMN_136974</name>
</gene>
<comment type="caution">
    <text evidence="1">The sequence shown here is derived from an EMBL/GenBank/DDBJ whole genome shotgun (WGS) entry which is preliminary data.</text>
</comment>
<reference evidence="1" key="2">
    <citation type="submission" date="2020-11" db="EMBL/GenBank/DDBJ databases">
        <authorList>
            <person name="McCartney M.A."/>
            <person name="Auch B."/>
            <person name="Kono T."/>
            <person name="Mallez S."/>
            <person name="Becker A."/>
            <person name="Gohl D.M."/>
            <person name="Silverstein K.A.T."/>
            <person name="Koren S."/>
            <person name="Bechman K.B."/>
            <person name="Herman A."/>
            <person name="Abrahante J.E."/>
            <person name="Garbe J."/>
        </authorList>
    </citation>
    <scope>NUCLEOTIDE SEQUENCE</scope>
    <source>
        <strain evidence="1">Duluth1</strain>
        <tissue evidence="1">Whole animal</tissue>
    </source>
</reference>
<protein>
    <submittedName>
        <fullName evidence="1">Uncharacterized protein</fullName>
    </submittedName>
</protein>